<name>A0A0E9TVY7_ANGAN</name>
<evidence type="ECO:0000313" key="1">
    <source>
        <dbReference type="EMBL" id="JAH56883.1"/>
    </source>
</evidence>
<reference evidence="1" key="2">
    <citation type="journal article" date="2015" name="Fish Shellfish Immunol.">
        <title>Early steps in the European eel (Anguilla anguilla)-Vibrio vulnificus interaction in the gills: Role of the RtxA13 toxin.</title>
        <authorList>
            <person name="Callol A."/>
            <person name="Pajuelo D."/>
            <person name="Ebbesson L."/>
            <person name="Teles M."/>
            <person name="MacKenzie S."/>
            <person name="Amaro C."/>
        </authorList>
    </citation>
    <scope>NUCLEOTIDE SEQUENCE</scope>
</reference>
<dbReference type="AlphaFoldDB" id="A0A0E9TVY7"/>
<reference evidence="1" key="1">
    <citation type="submission" date="2014-11" db="EMBL/GenBank/DDBJ databases">
        <authorList>
            <person name="Amaro Gonzalez C."/>
        </authorList>
    </citation>
    <scope>NUCLEOTIDE SEQUENCE</scope>
</reference>
<proteinExistence type="predicted"/>
<accession>A0A0E9TVY7</accession>
<dbReference type="EMBL" id="GBXM01051694">
    <property type="protein sequence ID" value="JAH56883.1"/>
    <property type="molecule type" value="Transcribed_RNA"/>
</dbReference>
<sequence length="58" mass="7062">MCMLWCVRNVCDMVTKKLIMYNNTFTMECFYSNINMYQLKNTYDNLHKSFILAVFLME</sequence>
<organism evidence="1">
    <name type="scientific">Anguilla anguilla</name>
    <name type="common">European freshwater eel</name>
    <name type="synonym">Muraena anguilla</name>
    <dbReference type="NCBI Taxonomy" id="7936"/>
    <lineage>
        <taxon>Eukaryota</taxon>
        <taxon>Metazoa</taxon>
        <taxon>Chordata</taxon>
        <taxon>Craniata</taxon>
        <taxon>Vertebrata</taxon>
        <taxon>Euteleostomi</taxon>
        <taxon>Actinopterygii</taxon>
        <taxon>Neopterygii</taxon>
        <taxon>Teleostei</taxon>
        <taxon>Anguilliformes</taxon>
        <taxon>Anguillidae</taxon>
        <taxon>Anguilla</taxon>
    </lineage>
</organism>
<protein>
    <submittedName>
        <fullName evidence="1">Uncharacterized protein</fullName>
    </submittedName>
</protein>